<dbReference type="SUPFAM" id="SSF48576">
    <property type="entry name" value="Terpenoid synthases"/>
    <property type="match status" value="1"/>
</dbReference>
<sequence>MLLSQRIFSRRVHLNRGICTPRGHQFYFRPTSHSTRAACTPLSSRPYATASDSSRWPFESVPTCLELKSRPLGWEAIQNKVDPYFGQNWKFYPIVLDDRVELTGRMLYLVMLTDDQLEKMNMSGMLPYRERVMKIAHGQQPPNRGSCLEWMLYETLNLIRGMDEALTNDLFQGICTLLQGQTAEDCLSVNTSVHIWNSEKFVARLNLLPEELEQTTALGSTTFRFVGVLNDIYSWEMEWPDYRENKTMGHILSLSFTFSRMKQTDAHVLSELDLSFRQCSEDIRHKNHENLRPEMSNYIESLGYFMSGIESWSKWTPRY</sequence>
<dbReference type="Gene3D" id="1.10.600.10">
    <property type="entry name" value="Farnesyl Diphosphate Synthase"/>
    <property type="match status" value="1"/>
</dbReference>
<evidence type="ECO:0000313" key="2">
    <source>
        <dbReference type="Proteomes" id="UP001149074"/>
    </source>
</evidence>
<dbReference type="Proteomes" id="UP001149074">
    <property type="component" value="Unassembled WGS sequence"/>
</dbReference>
<organism evidence="1 2">
    <name type="scientific">Penicillium argentinense</name>
    <dbReference type="NCBI Taxonomy" id="1131581"/>
    <lineage>
        <taxon>Eukaryota</taxon>
        <taxon>Fungi</taxon>
        <taxon>Dikarya</taxon>
        <taxon>Ascomycota</taxon>
        <taxon>Pezizomycotina</taxon>
        <taxon>Eurotiomycetes</taxon>
        <taxon>Eurotiomycetidae</taxon>
        <taxon>Eurotiales</taxon>
        <taxon>Aspergillaceae</taxon>
        <taxon>Penicillium</taxon>
    </lineage>
</organism>
<name>A0A9W9FDP3_9EURO</name>
<accession>A0A9W9FDP3</accession>
<comment type="caution">
    <text evidence="1">The sequence shown here is derived from an EMBL/GenBank/DDBJ whole genome shotgun (WGS) entry which is preliminary data.</text>
</comment>
<keyword evidence="2" id="KW-1185">Reference proteome</keyword>
<gene>
    <name evidence="1" type="ORF">N7532_005278</name>
</gene>
<evidence type="ECO:0000313" key="1">
    <source>
        <dbReference type="EMBL" id="KAJ5098277.1"/>
    </source>
</evidence>
<dbReference type="GeneID" id="81356751"/>
<protein>
    <submittedName>
        <fullName evidence="1">Uncharacterized protein</fullName>
    </submittedName>
</protein>
<dbReference type="RefSeq" id="XP_056473931.1">
    <property type="nucleotide sequence ID" value="XM_056617772.1"/>
</dbReference>
<reference evidence="1" key="1">
    <citation type="submission" date="2022-11" db="EMBL/GenBank/DDBJ databases">
        <authorList>
            <person name="Petersen C."/>
        </authorList>
    </citation>
    <scope>NUCLEOTIDE SEQUENCE</scope>
    <source>
        <strain evidence="1">IBT 30761</strain>
    </source>
</reference>
<proteinExistence type="predicted"/>
<dbReference type="InterPro" id="IPR008949">
    <property type="entry name" value="Isoprenoid_synthase_dom_sf"/>
</dbReference>
<reference evidence="1" key="2">
    <citation type="journal article" date="2023" name="IMA Fungus">
        <title>Comparative genomic study of the Penicillium genus elucidates a diverse pangenome and 15 lateral gene transfer events.</title>
        <authorList>
            <person name="Petersen C."/>
            <person name="Sorensen T."/>
            <person name="Nielsen M.R."/>
            <person name="Sondergaard T.E."/>
            <person name="Sorensen J.L."/>
            <person name="Fitzpatrick D.A."/>
            <person name="Frisvad J.C."/>
            <person name="Nielsen K.L."/>
        </authorList>
    </citation>
    <scope>NUCLEOTIDE SEQUENCE</scope>
    <source>
        <strain evidence="1">IBT 30761</strain>
    </source>
</reference>
<dbReference type="OrthoDB" id="3004402at2759"/>
<dbReference type="EMBL" id="JAPQKI010000005">
    <property type="protein sequence ID" value="KAJ5098277.1"/>
    <property type="molecule type" value="Genomic_DNA"/>
</dbReference>
<dbReference type="AlphaFoldDB" id="A0A9W9FDP3"/>